<dbReference type="SUPFAM" id="SSF51735">
    <property type="entry name" value="NAD(P)-binding Rossmann-fold domains"/>
    <property type="match status" value="1"/>
</dbReference>
<dbReference type="PANTHER" id="PTHR22981:SF7">
    <property type="entry name" value="3-HYDROXYISOBUTYRATE DEHYDROGENASE, MITOCHONDRIAL"/>
    <property type="match status" value="1"/>
</dbReference>
<evidence type="ECO:0000256" key="6">
    <source>
        <dbReference type="ARBA" id="ARBA00023027"/>
    </source>
</evidence>
<dbReference type="Pfam" id="PF03446">
    <property type="entry name" value="NAD_binding_2"/>
    <property type="match status" value="1"/>
</dbReference>
<dbReference type="PANTHER" id="PTHR22981">
    <property type="entry name" value="3-HYDROXYISOBUTYRATE DEHYDROGENASE-RELATED"/>
    <property type="match status" value="1"/>
</dbReference>
<dbReference type="InterPro" id="IPR036291">
    <property type="entry name" value="NAD(P)-bd_dom_sf"/>
</dbReference>
<dbReference type="EMBL" id="JAGMUU010000026">
    <property type="protein sequence ID" value="KAH7121991.1"/>
    <property type="molecule type" value="Genomic_DNA"/>
</dbReference>
<evidence type="ECO:0000256" key="7">
    <source>
        <dbReference type="ARBA" id="ARBA00049197"/>
    </source>
</evidence>
<comment type="caution">
    <text evidence="9">The sequence shown here is derived from an EMBL/GenBank/DDBJ whole genome shotgun (WGS) entry which is preliminary data.</text>
</comment>
<dbReference type="GO" id="GO:0050661">
    <property type="term" value="F:NADP binding"/>
    <property type="evidence" value="ECO:0007669"/>
    <property type="project" value="InterPro"/>
</dbReference>
<dbReference type="AlphaFoldDB" id="A0A9P9DNZ0"/>
<evidence type="ECO:0000259" key="8">
    <source>
        <dbReference type="Pfam" id="PF03446"/>
    </source>
</evidence>
<comment type="similarity">
    <text evidence="2">Belongs to the HIBADH-related family. 3-hydroxyisobutyrate dehydrogenase subfamily.</text>
</comment>
<gene>
    <name evidence="9" type="ORF">B0J13DRAFT_648087</name>
</gene>
<evidence type="ECO:0000256" key="5">
    <source>
        <dbReference type="ARBA" id="ARBA00023002"/>
    </source>
</evidence>
<name>A0A9P9DNZ0_9HYPO</name>
<sequence>MCSFLYDIAKRASTIISMVPTRKHARHVYLGDNSVMSTLKELKEEQRSMTLCLDQSTMEQSVSQTVAQELRKTGTDFLDAPVSGGKDTPYSTAWAKGLQVEP</sequence>
<dbReference type="Proteomes" id="UP000717696">
    <property type="component" value="Unassembled WGS sequence"/>
</dbReference>
<keyword evidence="5" id="KW-0560">Oxidoreductase</keyword>
<dbReference type="OrthoDB" id="21615at2759"/>
<keyword evidence="10" id="KW-1185">Reference proteome</keyword>
<evidence type="ECO:0000313" key="10">
    <source>
        <dbReference type="Proteomes" id="UP000717696"/>
    </source>
</evidence>
<evidence type="ECO:0000256" key="2">
    <source>
        <dbReference type="ARBA" id="ARBA00006013"/>
    </source>
</evidence>
<keyword evidence="4" id="KW-0101">Branched-chain amino acid catabolism</keyword>
<proteinExistence type="inferred from homology"/>
<dbReference type="EC" id="1.1.1.31" evidence="3"/>
<feature type="domain" description="6-phosphogluconate dehydrogenase NADP-binding" evidence="8">
    <location>
        <begin position="7"/>
        <end position="87"/>
    </location>
</feature>
<organism evidence="9 10">
    <name type="scientific">Dactylonectria estremocensis</name>
    <dbReference type="NCBI Taxonomy" id="1079267"/>
    <lineage>
        <taxon>Eukaryota</taxon>
        <taxon>Fungi</taxon>
        <taxon>Dikarya</taxon>
        <taxon>Ascomycota</taxon>
        <taxon>Pezizomycotina</taxon>
        <taxon>Sordariomycetes</taxon>
        <taxon>Hypocreomycetidae</taxon>
        <taxon>Hypocreales</taxon>
        <taxon>Nectriaceae</taxon>
        <taxon>Dactylonectria</taxon>
    </lineage>
</organism>
<comment type="catalytic activity">
    <reaction evidence="7">
        <text>3-hydroxy-2-methylpropanoate + NAD(+) = 2-methyl-3-oxopropanoate + NADH + H(+)</text>
        <dbReference type="Rhea" id="RHEA:17681"/>
        <dbReference type="ChEBI" id="CHEBI:11805"/>
        <dbReference type="ChEBI" id="CHEBI:15378"/>
        <dbReference type="ChEBI" id="CHEBI:57540"/>
        <dbReference type="ChEBI" id="CHEBI:57700"/>
        <dbReference type="ChEBI" id="CHEBI:57945"/>
        <dbReference type="EC" id="1.1.1.31"/>
    </reaction>
</comment>
<dbReference type="Gene3D" id="3.40.50.720">
    <property type="entry name" value="NAD(P)-binding Rossmann-like Domain"/>
    <property type="match status" value="1"/>
</dbReference>
<dbReference type="GO" id="GO:0005739">
    <property type="term" value="C:mitochondrion"/>
    <property type="evidence" value="ECO:0007669"/>
    <property type="project" value="TreeGrafter"/>
</dbReference>
<accession>A0A9P9DNZ0</accession>
<dbReference type="GO" id="GO:0008442">
    <property type="term" value="F:3-hydroxyisobutyrate dehydrogenase activity"/>
    <property type="evidence" value="ECO:0007669"/>
    <property type="project" value="UniProtKB-EC"/>
</dbReference>
<evidence type="ECO:0000313" key="9">
    <source>
        <dbReference type="EMBL" id="KAH7121991.1"/>
    </source>
</evidence>
<comment type="pathway">
    <text evidence="1">Amino-acid degradation; L-valine degradation.</text>
</comment>
<protein>
    <recommendedName>
        <fullName evidence="3">3-hydroxyisobutyrate dehydrogenase</fullName>
        <ecNumber evidence="3">1.1.1.31</ecNumber>
    </recommendedName>
</protein>
<evidence type="ECO:0000256" key="4">
    <source>
        <dbReference type="ARBA" id="ARBA00022456"/>
    </source>
</evidence>
<dbReference type="GO" id="GO:0006574">
    <property type="term" value="P:L-valine catabolic process"/>
    <property type="evidence" value="ECO:0007669"/>
    <property type="project" value="TreeGrafter"/>
</dbReference>
<evidence type="ECO:0000256" key="3">
    <source>
        <dbReference type="ARBA" id="ARBA00012991"/>
    </source>
</evidence>
<reference evidence="9" key="1">
    <citation type="journal article" date="2021" name="Nat. Commun.">
        <title>Genetic determinants of endophytism in the Arabidopsis root mycobiome.</title>
        <authorList>
            <person name="Mesny F."/>
            <person name="Miyauchi S."/>
            <person name="Thiergart T."/>
            <person name="Pickel B."/>
            <person name="Atanasova L."/>
            <person name="Karlsson M."/>
            <person name="Huettel B."/>
            <person name="Barry K.W."/>
            <person name="Haridas S."/>
            <person name="Chen C."/>
            <person name="Bauer D."/>
            <person name="Andreopoulos W."/>
            <person name="Pangilinan J."/>
            <person name="LaButti K."/>
            <person name="Riley R."/>
            <person name="Lipzen A."/>
            <person name="Clum A."/>
            <person name="Drula E."/>
            <person name="Henrissat B."/>
            <person name="Kohler A."/>
            <person name="Grigoriev I.V."/>
            <person name="Martin F.M."/>
            <person name="Hacquard S."/>
        </authorList>
    </citation>
    <scope>NUCLEOTIDE SEQUENCE</scope>
    <source>
        <strain evidence="9">MPI-CAGE-AT-0021</strain>
    </source>
</reference>
<dbReference type="InterPro" id="IPR006115">
    <property type="entry name" value="6PGDH_NADP-bd"/>
</dbReference>
<evidence type="ECO:0000256" key="1">
    <source>
        <dbReference type="ARBA" id="ARBA00005109"/>
    </source>
</evidence>
<keyword evidence="6" id="KW-0520">NAD</keyword>